<comment type="caution">
    <text evidence="5">The sequence shown here is derived from an EMBL/GenBank/DDBJ whole genome shotgun (WGS) entry which is preliminary data.</text>
</comment>
<accession>A0A7K5Z8J8</accession>
<evidence type="ECO:0000259" key="4">
    <source>
        <dbReference type="PROSITE" id="PS50041"/>
    </source>
</evidence>
<dbReference type="Proteomes" id="UP000522270">
    <property type="component" value="Unassembled WGS sequence"/>
</dbReference>
<dbReference type="GO" id="GO:0005886">
    <property type="term" value="C:plasma membrane"/>
    <property type="evidence" value="ECO:0007669"/>
    <property type="project" value="UniProtKB-SubCell"/>
</dbReference>
<keyword evidence="6" id="KW-1185">Reference proteome</keyword>
<name>A0A7K5Z8J8_9AVES</name>
<keyword evidence="3" id="KW-1133">Transmembrane helix</keyword>
<dbReference type="PANTHER" id="PTHR45710:SF35">
    <property type="entry name" value="C-TYPE LECTIN DOMAIN FAMILY 2 MEMBER D"/>
    <property type="match status" value="1"/>
</dbReference>
<dbReference type="InterPro" id="IPR033992">
    <property type="entry name" value="NKR-like_CTLD"/>
</dbReference>
<dbReference type="InterPro" id="IPR016187">
    <property type="entry name" value="CTDL_fold"/>
</dbReference>
<protein>
    <submittedName>
        <fullName evidence="5">CLC2E protein</fullName>
    </submittedName>
</protein>
<evidence type="ECO:0000313" key="5">
    <source>
        <dbReference type="EMBL" id="NWU74011.1"/>
    </source>
</evidence>
<dbReference type="PANTHER" id="PTHR45710">
    <property type="entry name" value="C-TYPE LECTIN DOMAIN-CONTAINING PROTEIN 180"/>
    <property type="match status" value="1"/>
</dbReference>
<feature type="non-terminal residue" evidence="5">
    <location>
        <position position="167"/>
    </location>
</feature>
<gene>
    <name evidence="5" type="primary">Clec2e_1</name>
    <name evidence="5" type="ORF">PTEBUR_R10079</name>
</gene>
<dbReference type="SUPFAM" id="SSF56436">
    <property type="entry name" value="C-type lectin-like"/>
    <property type="match status" value="1"/>
</dbReference>
<evidence type="ECO:0000313" key="6">
    <source>
        <dbReference type="Proteomes" id="UP000522270"/>
    </source>
</evidence>
<evidence type="ECO:0000256" key="3">
    <source>
        <dbReference type="SAM" id="Phobius"/>
    </source>
</evidence>
<feature type="non-terminal residue" evidence="5">
    <location>
        <position position="1"/>
    </location>
</feature>
<dbReference type="InterPro" id="IPR050828">
    <property type="entry name" value="C-type_lectin/matrix_domain"/>
</dbReference>
<comment type="subcellular location">
    <subcellularLocation>
        <location evidence="1">Cell membrane</location>
        <topology evidence="1">Single-pass type II membrane protein</topology>
    </subcellularLocation>
</comment>
<evidence type="ECO:0000256" key="2">
    <source>
        <dbReference type="ARBA" id="ARBA00022734"/>
    </source>
</evidence>
<proteinExistence type="predicted"/>
<sequence>MPLPRRSSPGLSLKCIKDKKIPIGVTVVVAALLLTIIALAGKGPKTEIPPTQNPPLEKKLTGMFSPLFFFPAKKCPSCPSCPPPILPGCRENGIGYGEKCFYFVEDEADWNRSQSSCVALGAHLTAVDTPQELRFLLRYGSSSPYWIGLRREDSGSWKWFNGSFFNH</sequence>
<feature type="transmembrane region" description="Helical" evidence="3">
    <location>
        <begin position="21"/>
        <end position="41"/>
    </location>
</feature>
<keyword evidence="3" id="KW-0812">Transmembrane</keyword>
<dbReference type="InterPro" id="IPR001304">
    <property type="entry name" value="C-type_lectin-like"/>
</dbReference>
<dbReference type="AlphaFoldDB" id="A0A7K5Z8J8"/>
<dbReference type="EMBL" id="VYZE01006232">
    <property type="protein sequence ID" value="NWU74011.1"/>
    <property type="molecule type" value="Genomic_DNA"/>
</dbReference>
<dbReference type="GO" id="GO:0030246">
    <property type="term" value="F:carbohydrate binding"/>
    <property type="evidence" value="ECO:0007669"/>
    <property type="project" value="UniProtKB-KW"/>
</dbReference>
<dbReference type="Gene3D" id="3.10.100.10">
    <property type="entry name" value="Mannose-Binding Protein A, subunit A"/>
    <property type="match status" value="1"/>
</dbReference>
<evidence type="ECO:0000256" key="1">
    <source>
        <dbReference type="ARBA" id="ARBA00004401"/>
    </source>
</evidence>
<reference evidence="5 6" key="1">
    <citation type="submission" date="2019-09" db="EMBL/GenBank/DDBJ databases">
        <title>Bird 10,000 Genomes (B10K) Project - Family phase.</title>
        <authorList>
            <person name="Zhang G."/>
        </authorList>
    </citation>
    <scope>NUCLEOTIDE SEQUENCE [LARGE SCALE GENOMIC DNA]</scope>
    <source>
        <strain evidence="5">B10K-DU-027-49</strain>
        <tissue evidence="5">Muscle</tissue>
    </source>
</reference>
<dbReference type="Pfam" id="PF00059">
    <property type="entry name" value="Lectin_C"/>
    <property type="match status" value="1"/>
</dbReference>
<keyword evidence="3" id="KW-0472">Membrane</keyword>
<organism evidence="5 6">
    <name type="scientific">Pterocles burchelli</name>
    <dbReference type="NCBI Taxonomy" id="2585816"/>
    <lineage>
        <taxon>Eukaryota</taxon>
        <taxon>Metazoa</taxon>
        <taxon>Chordata</taxon>
        <taxon>Craniata</taxon>
        <taxon>Vertebrata</taxon>
        <taxon>Euteleostomi</taxon>
        <taxon>Archelosauria</taxon>
        <taxon>Archosauria</taxon>
        <taxon>Dinosauria</taxon>
        <taxon>Saurischia</taxon>
        <taxon>Theropoda</taxon>
        <taxon>Coelurosauria</taxon>
        <taxon>Aves</taxon>
        <taxon>Neognathae</taxon>
        <taxon>Neoaves</taxon>
        <taxon>Columbimorphae</taxon>
        <taxon>Pterocliformes</taxon>
        <taxon>Pteroclidae</taxon>
        <taxon>Pterocles</taxon>
    </lineage>
</organism>
<feature type="domain" description="C-type lectin" evidence="4">
    <location>
        <begin position="96"/>
        <end position="167"/>
    </location>
</feature>
<dbReference type="PROSITE" id="PS50041">
    <property type="entry name" value="C_TYPE_LECTIN_2"/>
    <property type="match status" value="1"/>
</dbReference>
<keyword evidence="2" id="KW-0430">Lectin</keyword>
<dbReference type="InterPro" id="IPR016186">
    <property type="entry name" value="C-type_lectin-like/link_sf"/>
</dbReference>
<dbReference type="OrthoDB" id="8935730at2759"/>
<dbReference type="CDD" id="cd03593">
    <property type="entry name" value="CLECT_NK_receptors_like"/>
    <property type="match status" value="1"/>
</dbReference>